<feature type="transmembrane region" description="Helical" evidence="6">
    <location>
        <begin position="188"/>
        <end position="209"/>
    </location>
</feature>
<dbReference type="PANTHER" id="PTHR30086">
    <property type="entry name" value="ARGININE EXPORTER PROTEIN ARGO"/>
    <property type="match status" value="1"/>
</dbReference>
<dbReference type="InterPro" id="IPR001123">
    <property type="entry name" value="LeuE-type"/>
</dbReference>
<protein>
    <submittedName>
        <fullName evidence="7">LysE family translocator</fullName>
    </submittedName>
</protein>
<evidence type="ECO:0000256" key="3">
    <source>
        <dbReference type="ARBA" id="ARBA00022692"/>
    </source>
</evidence>
<evidence type="ECO:0000256" key="6">
    <source>
        <dbReference type="SAM" id="Phobius"/>
    </source>
</evidence>
<evidence type="ECO:0000256" key="2">
    <source>
        <dbReference type="ARBA" id="ARBA00022475"/>
    </source>
</evidence>
<comment type="caution">
    <text evidence="7">The sequence shown here is derived from an EMBL/GenBank/DDBJ whole genome shotgun (WGS) entry which is preliminary data.</text>
</comment>
<feature type="transmembrane region" description="Helical" evidence="6">
    <location>
        <begin position="221"/>
        <end position="245"/>
    </location>
</feature>
<evidence type="ECO:0000313" key="8">
    <source>
        <dbReference type="Proteomes" id="UP000266615"/>
    </source>
</evidence>
<gene>
    <name evidence="7" type="ORF">D3250_11300</name>
</gene>
<dbReference type="GO" id="GO:0015171">
    <property type="term" value="F:amino acid transmembrane transporter activity"/>
    <property type="evidence" value="ECO:0007669"/>
    <property type="project" value="TreeGrafter"/>
</dbReference>
<feature type="transmembrane region" description="Helical" evidence="6">
    <location>
        <begin position="257"/>
        <end position="285"/>
    </location>
</feature>
<evidence type="ECO:0000313" key="7">
    <source>
        <dbReference type="EMBL" id="RJN31408.1"/>
    </source>
</evidence>
<accession>A0A3A4F0V0</accession>
<feature type="transmembrane region" description="Helical" evidence="6">
    <location>
        <begin position="132"/>
        <end position="150"/>
    </location>
</feature>
<name>A0A3A4F0V0_9MICC</name>
<evidence type="ECO:0000256" key="5">
    <source>
        <dbReference type="ARBA" id="ARBA00023136"/>
    </source>
</evidence>
<feature type="transmembrane region" description="Helical" evidence="6">
    <location>
        <begin position="102"/>
        <end position="126"/>
    </location>
</feature>
<dbReference type="Proteomes" id="UP000266615">
    <property type="component" value="Unassembled WGS sequence"/>
</dbReference>
<dbReference type="Pfam" id="PF01810">
    <property type="entry name" value="LysE"/>
    <property type="match status" value="1"/>
</dbReference>
<dbReference type="EMBL" id="QYZP01000003">
    <property type="protein sequence ID" value="RJN31408.1"/>
    <property type="molecule type" value="Genomic_DNA"/>
</dbReference>
<evidence type="ECO:0000256" key="4">
    <source>
        <dbReference type="ARBA" id="ARBA00022989"/>
    </source>
</evidence>
<proteinExistence type="predicted"/>
<dbReference type="GO" id="GO:0005886">
    <property type="term" value="C:plasma membrane"/>
    <property type="evidence" value="ECO:0007669"/>
    <property type="project" value="UniProtKB-SubCell"/>
</dbReference>
<reference evidence="7 8" key="1">
    <citation type="submission" date="2018-09" db="EMBL/GenBank/DDBJ databases">
        <title>Nesterenkonia natronophila sp. nov., an alkaliphilic actinobacteriume isolated from a soda lake, and emended description of the genus Nesterenkonia.</title>
        <authorList>
            <person name="Menes R.J."/>
            <person name="Iriarte A."/>
        </authorList>
    </citation>
    <scope>NUCLEOTIDE SEQUENCE [LARGE SCALE GENOMIC DNA]</scope>
    <source>
        <strain evidence="7 8">M8</strain>
    </source>
</reference>
<feature type="transmembrane region" description="Helical" evidence="6">
    <location>
        <begin position="63"/>
        <end position="81"/>
    </location>
</feature>
<keyword evidence="4 6" id="KW-1133">Transmembrane helix</keyword>
<dbReference type="PANTHER" id="PTHR30086:SF20">
    <property type="entry name" value="ARGININE EXPORTER PROTEIN ARGO-RELATED"/>
    <property type="match status" value="1"/>
</dbReference>
<keyword evidence="3 6" id="KW-0812">Transmembrane</keyword>
<evidence type="ECO:0000256" key="1">
    <source>
        <dbReference type="ARBA" id="ARBA00004651"/>
    </source>
</evidence>
<comment type="subcellular location">
    <subcellularLocation>
        <location evidence="1">Cell membrane</location>
        <topology evidence="1">Multi-pass membrane protein</topology>
    </subcellularLocation>
</comment>
<organism evidence="7 8">
    <name type="scientific">Nesterenkonia natronophila</name>
    <dbReference type="NCBI Taxonomy" id="2174932"/>
    <lineage>
        <taxon>Bacteria</taxon>
        <taxon>Bacillati</taxon>
        <taxon>Actinomycetota</taxon>
        <taxon>Actinomycetes</taxon>
        <taxon>Micrococcales</taxon>
        <taxon>Micrococcaceae</taxon>
        <taxon>Nesterenkonia</taxon>
    </lineage>
</organism>
<keyword evidence="8" id="KW-1185">Reference proteome</keyword>
<keyword evidence="2" id="KW-1003">Cell membrane</keyword>
<sequence length="286" mass="30061">MLAHCSGGVVQVSRCGLEGTGRHYSLEDAKTLRIEHVSIIRQLRTVVHHSLLVPFPALPQDRAVTLSTYLAFLGVAVILAVTPGPDTLLSLRYALVSRRAGAAAAAGSSVAMFVWAALAALGLAALFEASDIAYYIVSLLGGCYLLLLGVRTSLTARGRFRDAAVITAAGLQQASPAQQQTTTPLTPFFAGVATCMTNPKVGLFFLALFPQFTPTSMGPAFAIAVLGGTVVFTVYAYLIGVVLLVDAANRWLSNPRVTGWIELVSGLMLLGLGVYMVIVGTLGLLP</sequence>
<keyword evidence="5 6" id="KW-0472">Membrane</keyword>
<dbReference type="AlphaFoldDB" id="A0A3A4F0V0"/>